<accession>M3GQC8</accession>
<dbReference type="BioCyc" id="LINT1001599:G11K9-4132-MONOMER"/>
<sequence>MTPPLGRLSVLRHSPLLVFDPAHNPDAFTETLQSLSFLFPYYKFRIYAGLLKDKDGNGVLEILRKARNKSDILNFQFLKEDEFVIPTNCHAKETISTSEFRSVLQRLDDSFEPILILGSFRLFPIVVDLL</sequence>
<dbReference type="Gene3D" id="3.90.190.20">
    <property type="entry name" value="Mur ligase, C-terminal domain"/>
    <property type="match status" value="1"/>
</dbReference>
<evidence type="ECO:0000313" key="2">
    <source>
        <dbReference type="Proteomes" id="UP000011776"/>
    </source>
</evidence>
<proteinExistence type="predicted"/>
<gene>
    <name evidence="1" type="ORF">LEP1GSC151_1799</name>
</gene>
<dbReference type="InterPro" id="IPR036615">
    <property type="entry name" value="Mur_ligase_C_dom_sf"/>
</dbReference>
<dbReference type="Proteomes" id="UP000011776">
    <property type="component" value="Unassembled WGS sequence"/>
</dbReference>
<dbReference type="EMBL" id="AFME02000352">
    <property type="protein sequence ID" value="EMG08853.1"/>
    <property type="molecule type" value="Genomic_DNA"/>
</dbReference>
<reference evidence="1 2" key="1">
    <citation type="submission" date="2013-02" db="EMBL/GenBank/DDBJ databases">
        <authorList>
            <person name="Harkins D.M."/>
            <person name="Durkin A.S."/>
            <person name="Brinkac L.M."/>
            <person name="Haft D.H."/>
            <person name="Selengut J.D."/>
            <person name="Sanka R."/>
            <person name="DePew J."/>
            <person name="Purushe J."/>
            <person name="Tulsiani S.M."/>
            <person name="Graham G.C."/>
            <person name="Burns M.-A."/>
            <person name="Dohnt M.F."/>
            <person name="Smythe L.D."/>
            <person name="McKay D.B."/>
            <person name="Craig S.B."/>
            <person name="Vinetz J.M."/>
            <person name="Sutton G.G."/>
            <person name="Nierman W.C."/>
            <person name="Fouts D.E."/>
        </authorList>
    </citation>
    <scope>NUCLEOTIDE SEQUENCE [LARGE SCALE GENOMIC DNA]</scope>
    <source>
        <strain evidence="1 2">LT2186</strain>
    </source>
</reference>
<dbReference type="SUPFAM" id="SSF53244">
    <property type="entry name" value="MurD-like peptide ligases, peptide-binding domain"/>
    <property type="match status" value="1"/>
</dbReference>
<dbReference type="AlphaFoldDB" id="M3GQC8"/>
<evidence type="ECO:0008006" key="3">
    <source>
        <dbReference type="Google" id="ProtNLM"/>
    </source>
</evidence>
<organism evidence="1 2">
    <name type="scientific">Leptospira interrogans serovar Grippotyphosa str. LT2186</name>
    <dbReference type="NCBI Taxonomy" id="1001599"/>
    <lineage>
        <taxon>Bacteria</taxon>
        <taxon>Pseudomonadati</taxon>
        <taxon>Spirochaetota</taxon>
        <taxon>Spirochaetia</taxon>
        <taxon>Leptospirales</taxon>
        <taxon>Leptospiraceae</taxon>
        <taxon>Leptospira</taxon>
    </lineage>
</organism>
<comment type="caution">
    <text evidence="1">The sequence shown here is derived from an EMBL/GenBank/DDBJ whole genome shotgun (WGS) entry which is preliminary data.</text>
</comment>
<evidence type="ECO:0000313" key="1">
    <source>
        <dbReference type="EMBL" id="EMG08853.1"/>
    </source>
</evidence>
<protein>
    <recommendedName>
        <fullName evidence="3">Mur ligase C-terminal domain-containing protein</fullName>
    </recommendedName>
</protein>
<name>M3GQC8_LEPIR</name>
<dbReference type="GO" id="GO:0016881">
    <property type="term" value="F:acid-amino acid ligase activity"/>
    <property type="evidence" value="ECO:0007669"/>
    <property type="project" value="InterPro"/>
</dbReference>